<protein>
    <submittedName>
        <fullName evidence="1 2">Uncharacterized protein</fullName>
    </submittedName>
</protein>
<dbReference type="KEGG" id="gtt:GUITHDRAFT_105238"/>
<organism evidence="1">
    <name type="scientific">Guillardia theta (strain CCMP2712)</name>
    <name type="common">Cryptophyte</name>
    <dbReference type="NCBI Taxonomy" id="905079"/>
    <lineage>
        <taxon>Eukaryota</taxon>
        <taxon>Cryptophyceae</taxon>
        <taxon>Pyrenomonadales</taxon>
        <taxon>Geminigeraceae</taxon>
        <taxon>Guillardia</taxon>
    </lineage>
</organism>
<dbReference type="HOGENOM" id="CLU_1457106_0_0_1"/>
<keyword evidence="3" id="KW-1185">Reference proteome</keyword>
<reference evidence="2" key="3">
    <citation type="submission" date="2016-03" db="UniProtKB">
        <authorList>
            <consortium name="EnsemblProtists"/>
        </authorList>
    </citation>
    <scope>IDENTIFICATION</scope>
</reference>
<dbReference type="GeneID" id="17305834"/>
<proteinExistence type="predicted"/>
<evidence type="ECO:0000313" key="1">
    <source>
        <dbReference type="EMBL" id="EKX49163.1"/>
    </source>
</evidence>
<dbReference type="EMBL" id="JH992983">
    <property type="protein sequence ID" value="EKX49163.1"/>
    <property type="molecule type" value="Genomic_DNA"/>
</dbReference>
<sequence length="186" mass="20914">MDAIDAATRSPKECEDRHCPNGETFVMLVMASRSLIDSDPGGVMKYNGTCYCEKFPHLDYEFDANGKLTCYCTKNCPHGFCAGQRKPVKCVQENKHCPKKEHPILALENGECICKTHPCAATKQATCDSEMFPMLDYSYDENGKLDCFCRRHPCPAFACHTNPETPVIAWDQEGNCFCQAKEHNEL</sequence>
<dbReference type="Proteomes" id="UP000011087">
    <property type="component" value="Unassembled WGS sequence"/>
</dbReference>
<reference evidence="3" key="2">
    <citation type="submission" date="2012-11" db="EMBL/GenBank/DDBJ databases">
        <authorList>
            <person name="Kuo A."/>
            <person name="Curtis B.A."/>
            <person name="Tanifuji G."/>
            <person name="Burki F."/>
            <person name="Gruber A."/>
            <person name="Irimia M."/>
            <person name="Maruyama S."/>
            <person name="Arias M.C."/>
            <person name="Ball S.G."/>
            <person name="Gile G.H."/>
            <person name="Hirakawa Y."/>
            <person name="Hopkins J.F."/>
            <person name="Rensing S.A."/>
            <person name="Schmutz J."/>
            <person name="Symeonidi A."/>
            <person name="Elias M."/>
            <person name="Eveleigh R.J."/>
            <person name="Herman E.K."/>
            <person name="Klute M.J."/>
            <person name="Nakayama T."/>
            <person name="Obornik M."/>
            <person name="Reyes-Prieto A."/>
            <person name="Armbrust E.V."/>
            <person name="Aves S.J."/>
            <person name="Beiko R.G."/>
            <person name="Coutinho P."/>
            <person name="Dacks J.B."/>
            <person name="Durnford D.G."/>
            <person name="Fast N.M."/>
            <person name="Green B.R."/>
            <person name="Grisdale C."/>
            <person name="Hempe F."/>
            <person name="Henrissat B."/>
            <person name="Hoppner M.P."/>
            <person name="Ishida K.-I."/>
            <person name="Kim E."/>
            <person name="Koreny L."/>
            <person name="Kroth P.G."/>
            <person name="Liu Y."/>
            <person name="Malik S.-B."/>
            <person name="Maier U.G."/>
            <person name="McRose D."/>
            <person name="Mock T."/>
            <person name="Neilson J.A."/>
            <person name="Onodera N.T."/>
            <person name="Poole A.M."/>
            <person name="Pritham E.J."/>
            <person name="Richards T.A."/>
            <person name="Rocap G."/>
            <person name="Roy S.W."/>
            <person name="Sarai C."/>
            <person name="Schaack S."/>
            <person name="Shirato S."/>
            <person name="Slamovits C.H."/>
            <person name="Spencer D.F."/>
            <person name="Suzuki S."/>
            <person name="Worden A.Z."/>
            <person name="Zauner S."/>
            <person name="Barry K."/>
            <person name="Bell C."/>
            <person name="Bharti A.K."/>
            <person name="Crow J.A."/>
            <person name="Grimwood J."/>
            <person name="Kramer R."/>
            <person name="Lindquist E."/>
            <person name="Lucas S."/>
            <person name="Salamov A."/>
            <person name="McFadden G.I."/>
            <person name="Lane C.E."/>
            <person name="Keeling P.J."/>
            <person name="Gray M.W."/>
            <person name="Grigoriev I.V."/>
            <person name="Archibald J.M."/>
        </authorList>
    </citation>
    <scope>NUCLEOTIDE SEQUENCE</scope>
    <source>
        <strain evidence="3">CCMP2712</strain>
    </source>
</reference>
<evidence type="ECO:0000313" key="2">
    <source>
        <dbReference type="EnsemblProtists" id="EKX49163"/>
    </source>
</evidence>
<dbReference type="AlphaFoldDB" id="L1JKY2"/>
<gene>
    <name evidence="1" type="ORF">GUITHDRAFT_105238</name>
</gene>
<dbReference type="RefSeq" id="XP_005836143.1">
    <property type="nucleotide sequence ID" value="XM_005836086.1"/>
</dbReference>
<evidence type="ECO:0000313" key="3">
    <source>
        <dbReference type="Proteomes" id="UP000011087"/>
    </source>
</evidence>
<reference evidence="1 3" key="1">
    <citation type="journal article" date="2012" name="Nature">
        <title>Algal genomes reveal evolutionary mosaicism and the fate of nucleomorphs.</title>
        <authorList>
            <consortium name="DOE Joint Genome Institute"/>
            <person name="Curtis B.A."/>
            <person name="Tanifuji G."/>
            <person name="Burki F."/>
            <person name="Gruber A."/>
            <person name="Irimia M."/>
            <person name="Maruyama S."/>
            <person name="Arias M.C."/>
            <person name="Ball S.G."/>
            <person name="Gile G.H."/>
            <person name="Hirakawa Y."/>
            <person name="Hopkins J.F."/>
            <person name="Kuo A."/>
            <person name="Rensing S.A."/>
            <person name="Schmutz J."/>
            <person name="Symeonidi A."/>
            <person name="Elias M."/>
            <person name="Eveleigh R.J."/>
            <person name="Herman E.K."/>
            <person name="Klute M.J."/>
            <person name="Nakayama T."/>
            <person name="Obornik M."/>
            <person name="Reyes-Prieto A."/>
            <person name="Armbrust E.V."/>
            <person name="Aves S.J."/>
            <person name="Beiko R.G."/>
            <person name="Coutinho P."/>
            <person name="Dacks J.B."/>
            <person name="Durnford D.G."/>
            <person name="Fast N.M."/>
            <person name="Green B.R."/>
            <person name="Grisdale C.J."/>
            <person name="Hempel F."/>
            <person name="Henrissat B."/>
            <person name="Hoppner M.P."/>
            <person name="Ishida K."/>
            <person name="Kim E."/>
            <person name="Koreny L."/>
            <person name="Kroth P.G."/>
            <person name="Liu Y."/>
            <person name="Malik S.B."/>
            <person name="Maier U.G."/>
            <person name="McRose D."/>
            <person name="Mock T."/>
            <person name="Neilson J.A."/>
            <person name="Onodera N.T."/>
            <person name="Poole A.M."/>
            <person name="Pritham E.J."/>
            <person name="Richards T.A."/>
            <person name="Rocap G."/>
            <person name="Roy S.W."/>
            <person name="Sarai C."/>
            <person name="Schaack S."/>
            <person name="Shirato S."/>
            <person name="Slamovits C.H."/>
            <person name="Spencer D.F."/>
            <person name="Suzuki S."/>
            <person name="Worden A.Z."/>
            <person name="Zauner S."/>
            <person name="Barry K."/>
            <person name="Bell C."/>
            <person name="Bharti A.K."/>
            <person name="Crow J.A."/>
            <person name="Grimwood J."/>
            <person name="Kramer R."/>
            <person name="Lindquist E."/>
            <person name="Lucas S."/>
            <person name="Salamov A."/>
            <person name="McFadden G.I."/>
            <person name="Lane C.E."/>
            <person name="Keeling P.J."/>
            <person name="Gray M.W."/>
            <person name="Grigoriev I.V."/>
            <person name="Archibald J.M."/>
        </authorList>
    </citation>
    <scope>NUCLEOTIDE SEQUENCE</scope>
    <source>
        <strain evidence="1 3">CCMP2712</strain>
    </source>
</reference>
<accession>L1JKY2</accession>
<dbReference type="PaxDb" id="55529-EKX49163"/>
<name>L1JKY2_GUITC</name>
<dbReference type="EnsemblProtists" id="EKX49163">
    <property type="protein sequence ID" value="EKX49163"/>
    <property type="gene ID" value="GUITHDRAFT_105238"/>
</dbReference>